<evidence type="ECO:0000256" key="9">
    <source>
        <dbReference type="SAM" id="SignalP"/>
    </source>
</evidence>
<dbReference type="Gene3D" id="2.10.70.80">
    <property type="match status" value="2"/>
</dbReference>
<keyword evidence="8" id="KW-1133">Transmembrane helix</keyword>
<dbReference type="PANTHER" id="PTHR12106:SF27">
    <property type="entry name" value="SORTILIN-RELATED RECEPTOR"/>
    <property type="match status" value="1"/>
</dbReference>
<dbReference type="Proteomes" id="UP001145021">
    <property type="component" value="Unassembled WGS sequence"/>
</dbReference>
<dbReference type="Pfam" id="PF15902">
    <property type="entry name" value="Sortilin-Vps10"/>
    <property type="match status" value="4"/>
</dbReference>
<evidence type="ECO:0000256" key="4">
    <source>
        <dbReference type="ARBA" id="ARBA00022737"/>
    </source>
</evidence>
<feature type="domain" description="VPS10" evidence="10">
    <location>
        <begin position="867"/>
        <end position="1545"/>
    </location>
</feature>
<reference evidence="11" key="1">
    <citation type="submission" date="2022-07" db="EMBL/GenBank/DDBJ databases">
        <title>Phylogenomic reconstructions and comparative analyses of Kickxellomycotina fungi.</title>
        <authorList>
            <person name="Reynolds N.K."/>
            <person name="Stajich J.E."/>
            <person name="Barry K."/>
            <person name="Grigoriev I.V."/>
            <person name="Crous P."/>
            <person name="Smith M.E."/>
        </authorList>
    </citation>
    <scope>NUCLEOTIDE SEQUENCE</scope>
    <source>
        <strain evidence="11">NBRC 105413</strain>
    </source>
</reference>
<feature type="signal peptide" evidence="9">
    <location>
        <begin position="1"/>
        <end position="18"/>
    </location>
</feature>
<protein>
    <submittedName>
        <fullName evidence="11">Vacuolar protein sorting/targeting protein PEP1</fullName>
    </submittedName>
</protein>
<feature type="region of interest" description="Disordered" evidence="7">
    <location>
        <begin position="2453"/>
        <end position="2485"/>
    </location>
</feature>
<dbReference type="Gene3D" id="3.30.60.270">
    <property type="match status" value="3"/>
</dbReference>
<dbReference type="GO" id="GO:0006896">
    <property type="term" value="P:Golgi to vacuole transport"/>
    <property type="evidence" value="ECO:0007669"/>
    <property type="project" value="TreeGrafter"/>
</dbReference>
<evidence type="ECO:0000256" key="7">
    <source>
        <dbReference type="SAM" id="MobiDB-lite"/>
    </source>
</evidence>
<accession>A0A9W7XEE7</accession>
<keyword evidence="5 8" id="KW-0472">Membrane</keyword>
<organism evidence="11 12">
    <name type="scientific">Coemansia asiatica</name>
    <dbReference type="NCBI Taxonomy" id="1052880"/>
    <lineage>
        <taxon>Eukaryota</taxon>
        <taxon>Fungi</taxon>
        <taxon>Fungi incertae sedis</taxon>
        <taxon>Zoopagomycota</taxon>
        <taxon>Kickxellomycotina</taxon>
        <taxon>Kickxellomycetes</taxon>
        <taxon>Kickxellales</taxon>
        <taxon>Kickxellaceae</taxon>
        <taxon>Coemansia</taxon>
    </lineage>
</organism>
<dbReference type="GO" id="GO:0016020">
    <property type="term" value="C:membrane"/>
    <property type="evidence" value="ECO:0007669"/>
    <property type="project" value="UniProtKB-SubCell"/>
</dbReference>
<dbReference type="InterPro" id="IPR036278">
    <property type="entry name" value="Sialidase_sf"/>
</dbReference>
<feature type="transmembrane region" description="Helical" evidence="8">
    <location>
        <begin position="2242"/>
        <end position="2261"/>
    </location>
</feature>
<dbReference type="GO" id="GO:0005794">
    <property type="term" value="C:Golgi apparatus"/>
    <property type="evidence" value="ECO:0007669"/>
    <property type="project" value="TreeGrafter"/>
</dbReference>
<evidence type="ECO:0000256" key="3">
    <source>
        <dbReference type="ARBA" id="ARBA00022729"/>
    </source>
</evidence>
<evidence type="ECO:0000256" key="2">
    <source>
        <dbReference type="ARBA" id="ARBA00008251"/>
    </source>
</evidence>
<feature type="domain" description="VPS10" evidence="10">
    <location>
        <begin position="52"/>
        <end position="825"/>
    </location>
</feature>
<dbReference type="GO" id="GO:0006623">
    <property type="term" value="P:protein targeting to vacuole"/>
    <property type="evidence" value="ECO:0007669"/>
    <property type="project" value="TreeGrafter"/>
</dbReference>
<dbReference type="SMART" id="SM00602">
    <property type="entry name" value="VPS10"/>
    <property type="match status" value="3"/>
</dbReference>
<feature type="compositionally biased region" description="Acidic residues" evidence="7">
    <location>
        <begin position="2454"/>
        <end position="2463"/>
    </location>
</feature>
<dbReference type="Pfam" id="PF15901">
    <property type="entry name" value="Sortilin_C"/>
    <property type="match status" value="3"/>
</dbReference>
<keyword evidence="12" id="KW-1185">Reference proteome</keyword>
<dbReference type="InterPro" id="IPR050310">
    <property type="entry name" value="VPS10-sortilin"/>
</dbReference>
<evidence type="ECO:0000313" key="12">
    <source>
        <dbReference type="Proteomes" id="UP001145021"/>
    </source>
</evidence>
<dbReference type="CDD" id="cd15482">
    <property type="entry name" value="Sialidase_non-viral"/>
    <property type="match status" value="1"/>
</dbReference>
<comment type="subcellular location">
    <subcellularLocation>
        <location evidence="1">Membrane</location>
    </subcellularLocation>
</comment>
<evidence type="ECO:0000313" key="11">
    <source>
        <dbReference type="EMBL" id="KAJ1642758.1"/>
    </source>
</evidence>
<dbReference type="SUPFAM" id="SSF50939">
    <property type="entry name" value="Sialidases"/>
    <property type="match status" value="1"/>
</dbReference>
<evidence type="ECO:0000259" key="10">
    <source>
        <dbReference type="SMART" id="SM00602"/>
    </source>
</evidence>
<comment type="similarity">
    <text evidence="2">Belongs to the VPS10-related sortilin family.</text>
</comment>
<comment type="caution">
    <text evidence="11">The sequence shown here is derived from an EMBL/GenBank/DDBJ whole genome shotgun (WGS) entry which is preliminary data.</text>
</comment>
<sequence length="2511" mass="277506">MLFRGLLIRLCVAQLLLAATGLCVAKGKSPLLRHTYFKESVSKLVYFKNRSTILGLDKAGGLLYRSTDFGESWTKISDIAAGQVSRLYAHPHEPKIAYALTEDTQHWVTRDEGGSWKPFSSPLPPTTSGERPLAFHAERTGWILFTGEKCVEEKSGWWPFPRLICHDEAFYVKDGFAQAVKDYKSGDRTGSGITSLLGDDHPIIKCLWARQTKEFDAMAEEAIFCLEIVTRGPGGNSNSENAKRQLNNESQTLSLNYSTSLHPSQSQPTKLHMRMLAGPEHQSAYNFDADDGDGLSVPLAEAKQQISAALTKRDLADEIAGLLDSQFARRTVQLIVSENFFSTKKTVHFGSGNDGAGGDQAGGGVLAISVLKNFVMAAISHAHSEEMDLFITMDGHVWAESHLPLPPGTQEDAYTILESSAHAVFVDVVTSPNSVAGTLFRSNSNGTYYTQSLEHTHRSHNGLVDVERVHGVEGVVVANQVANWDKLGHGLDSIIHREKLELKTRISFNDGARWRFVKPPERDIDGKKYGCSRDAWQTGECALHLHSVTSARSPGHVFGSASSPGVILAVGSVGPKLLPWRSCDTFLSRDGGISWKMVRRGSHHVQLADSGSVMVLADDKEPTDTVFYSLDSGESWQGAALDAKTRIRALFIDDNGLSPVLLAIGTALDGSHANEQVFVSIDFTKSWSRQCAIDPSDPKAGRDTESFVLVAHEDNDCILGHRSEHIRRKPSADCFMRLNQVLVPRQTDCDCTAHDFECDFNYSLGDKGRCKLVGSEIVPHGQCQHPSDRFMASSGYRLIPGNTCIRNSANEMDKPVEKPCPRVQNPGSGEHGHNDEDGGQVVLGPVSHHTLVVSGDPHIMTFPNTTAFLLMTSEQALYRSDDEGARWVPIDLAKSTGNSKIGKPVYLAEHAYHNSRAYVYTENDVLAFTSDRGATWSIIGNLPSPANGLHIRPIIDYNPANPDWLLFVGGTACPNCHSEIWVTADHGKMWSRITTHATKCLFARSKEFSELPEEAVICTNYRLTSGRENEQDLQDKQGSKRNPDNFVEIRVFPKPFTDSSFHAISLPSPEKSEILSFYIHGRFIVAAVLETVLDETGSEEAALKLFISDDGKTIHEARFPPGVNIKPEGFTLLPSYSGTILIDIEGAPNTGDPDWGTGWGTLFASNSNGTHFHMVLQHTNRNHMGLVDVERVDGLRGMLIANQVANAEALGRPGVRKELRTVASWDNGRSWHPLEPPLKDSSGNEIDCIDCSLHLYSRSSMIKPGPQYGAKTAPGYLVGIGSVGTHLDRYTAARTYMSRDGGISWAEIRATQTQYEFGDHGALLMLIDDTGPTDTLHYSVNGGISWKSHRFTDNGVRVIVDRVTNGMDSGGQGLLIQAREIPASGGGTSTDESMLVYVDFSKMFTRQCQVETRDHSKSDFELWTPRWGMDSGGRSDAICVLGSEISYWRRKPTASCFVGNEFEPPMTSMRTCECTIQDFECDEGFWLNDYGQCTLDGPDPYQPSDCRDGTTYKGRSGYTKIAQSQCTGGKDLSQPVERICGRAGGMRATAMVLQSPVADIQYFKNSHHVVVRTEDNRIWASLDEGAQWAEIEMPHVPGAARPADGIAAIVRQPYFEDYTYFIPKKGSLAFYTDDEARTVRALHLPTSPAHLYQPVLRFHPDYPDWLIFLGQPNESCESVDASSCQVEAFVSRDHGAHWDALTAPLGPGGCSFLKTDRLVKVKQNAIVCGRHVNARDGGGDIVVSNNWFARNERVLVKRATDFAIMGGFLVISQDVDDGQALRMHISLDGETVAVANFPGNKLTVDSAYTVLDPPEGFEYRDERGYKRKMPGAGMMMHVTKSNHAGAEWGTIFTSNSNGTYYRQTLEFVNRDENGLVDFERIRALEGVSIANIVANHEDVLKTNKPKRLQSMITIDGGSRWHYLSVDGATHCHMTAPKSGNCALHLHGYTEVSDPENIYSASGAVGLLMGVGTVGDSLGRIGQSDTYLSSDGGATWRLVRKGPMWHEFGDHGGIIVTADRLHPVSEIEYSLDQAKTWQKMKLPDKALGMRVEFLTTTPDSTSRHFLLYGKKDGSHQGIIVGLDFTGAQPRLCKFDPLDEKKHENLDDFELFMPKPIDPSDDKDSCVLGRKVQYYRRTADRQCYVGDEFRPARFISETCQCTMQDYECNHNFVREFSPDDPDALGRCVLIKGMQAPRTNCTEGQKDYFVIESAYRKIPQSICQNGLILDRPKEVWCPGKARSVAIFWSLFLPVFFLSLAYVAYHTWRSRYPYLRLEDIGAAGATAIRNWRPPTNPNAGVLQQLQPVFFGAVSTAKAVGNAAKEGFLWSLDRAAPYLPSSIQRWSYEHPPRWGAQLSMDGRSRRAIRRGEGGNRFNYRPLGTNEAASRIFGDFDDSVGLDIDTQNGSAVDEYDEFEAGFNHFLEEENVDSRNNLGIAAGEADARIVDRQVLFANTELSDEEDDDSADVNNRRRSSESTGSGLNPNFAAGNITLTEEEIRDIRQLIDSVDIKGIR</sequence>
<dbReference type="EMBL" id="JANBOH010000343">
    <property type="protein sequence ID" value="KAJ1642758.1"/>
    <property type="molecule type" value="Genomic_DNA"/>
</dbReference>
<feature type="domain" description="VPS10" evidence="10">
    <location>
        <begin position="1567"/>
        <end position="2239"/>
    </location>
</feature>
<evidence type="ECO:0000256" key="5">
    <source>
        <dbReference type="ARBA" id="ARBA00023136"/>
    </source>
</evidence>
<evidence type="ECO:0000256" key="6">
    <source>
        <dbReference type="ARBA" id="ARBA00023180"/>
    </source>
</evidence>
<feature type="chain" id="PRO_5040839037" evidence="9">
    <location>
        <begin position="19"/>
        <end position="2511"/>
    </location>
</feature>
<keyword evidence="8" id="KW-0812">Transmembrane</keyword>
<dbReference type="FunFam" id="3.30.60.270:FF:000005">
    <property type="entry name" value="Sortilin"/>
    <property type="match status" value="1"/>
</dbReference>
<dbReference type="InterPro" id="IPR031777">
    <property type="entry name" value="Sortilin_C"/>
</dbReference>
<dbReference type="PANTHER" id="PTHR12106">
    <property type="entry name" value="SORTILIN RELATED"/>
    <property type="match status" value="1"/>
</dbReference>
<evidence type="ECO:0000256" key="1">
    <source>
        <dbReference type="ARBA" id="ARBA00004370"/>
    </source>
</evidence>
<keyword evidence="4" id="KW-0677">Repeat</keyword>
<dbReference type="SUPFAM" id="SSF110296">
    <property type="entry name" value="Oligoxyloglucan reducing end-specific cellobiohydrolase"/>
    <property type="match status" value="3"/>
</dbReference>
<dbReference type="GO" id="GO:0005829">
    <property type="term" value="C:cytosol"/>
    <property type="evidence" value="ECO:0007669"/>
    <property type="project" value="GOC"/>
</dbReference>
<dbReference type="Gene3D" id="2.130.10.10">
    <property type="entry name" value="YVTN repeat-like/Quinoprotein amine dehydrogenase"/>
    <property type="match status" value="3"/>
</dbReference>
<name>A0A9W7XEE7_9FUNG</name>
<dbReference type="InterPro" id="IPR031778">
    <property type="entry name" value="Sortilin_N"/>
</dbReference>
<evidence type="ECO:0000256" key="8">
    <source>
        <dbReference type="SAM" id="Phobius"/>
    </source>
</evidence>
<keyword evidence="3 9" id="KW-0732">Signal</keyword>
<gene>
    <name evidence="11" type="primary">VPS10</name>
    <name evidence="11" type="ORF">LPJ64_005423</name>
</gene>
<dbReference type="InterPro" id="IPR015943">
    <property type="entry name" value="WD40/YVTN_repeat-like_dom_sf"/>
</dbReference>
<keyword evidence="6" id="KW-0325">Glycoprotein</keyword>
<dbReference type="InterPro" id="IPR006581">
    <property type="entry name" value="VPS10"/>
</dbReference>
<dbReference type="GO" id="GO:0006895">
    <property type="term" value="P:Golgi to endosome transport"/>
    <property type="evidence" value="ECO:0007669"/>
    <property type="project" value="TreeGrafter"/>
</dbReference>
<proteinExistence type="inferred from homology"/>
<feature type="region of interest" description="Disordered" evidence="7">
    <location>
        <begin position="812"/>
        <end position="837"/>
    </location>
</feature>